<dbReference type="Proteomes" id="UP000477722">
    <property type="component" value="Unassembled WGS sequence"/>
</dbReference>
<dbReference type="EMBL" id="JAAKZZ010000359">
    <property type="protein sequence ID" value="NGO71824.1"/>
    <property type="molecule type" value="Genomic_DNA"/>
</dbReference>
<keyword evidence="3" id="KW-1185">Reference proteome</keyword>
<evidence type="ECO:0000313" key="2">
    <source>
        <dbReference type="EMBL" id="NGO71824.1"/>
    </source>
</evidence>
<gene>
    <name evidence="2" type="ORF">G5C65_26435</name>
</gene>
<accession>A0A6G4X512</accession>
<sequence length="145" mass="15830">MSTPPRPRRLSVAERLAAAGRDATLADLISRTSEWDRLLVEQAVYAVGRAHAELSANSLRELLPELAHGHLGVAIKALERGGIIEPTGQWVPSTSAATKGHRIAVWRLTPRGRRLASAQQLPPQRTPRSREQARRPAQLDLFGAA</sequence>
<name>A0A6G4X512_9ACTN</name>
<dbReference type="AlphaFoldDB" id="A0A6G4X512"/>
<evidence type="ECO:0000313" key="3">
    <source>
        <dbReference type="Proteomes" id="UP000477722"/>
    </source>
</evidence>
<feature type="region of interest" description="Disordered" evidence="1">
    <location>
        <begin position="114"/>
        <end position="145"/>
    </location>
</feature>
<protein>
    <submittedName>
        <fullName evidence="2">Uncharacterized protein</fullName>
    </submittedName>
</protein>
<dbReference type="RefSeq" id="WP_165301451.1">
    <property type="nucleotide sequence ID" value="NZ_JAAKZZ010000359.1"/>
</dbReference>
<reference evidence="2 3" key="1">
    <citation type="submission" date="2020-02" db="EMBL/GenBank/DDBJ databases">
        <title>Whole-genome analyses of novel actinobacteria.</title>
        <authorList>
            <person name="Sahin N."/>
            <person name="Tatar D."/>
        </authorList>
    </citation>
    <scope>NUCLEOTIDE SEQUENCE [LARGE SCALE GENOMIC DNA]</scope>
    <source>
        <strain evidence="2 3">SB3404</strain>
    </source>
</reference>
<proteinExistence type="predicted"/>
<organism evidence="2 3">
    <name type="scientific">Streptomyces boncukensis</name>
    <dbReference type="NCBI Taxonomy" id="2711219"/>
    <lineage>
        <taxon>Bacteria</taxon>
        <taxon>Bacillati</taxon>
        <taxon>Actinomycetota</taxon>
        <taxon>Actinomycetes</taxon>
        <taxon>Kitasatosporales</taxon>
        <taxon>Streptomycetaceae</taxon>
        <taxon>Streptomyces</taxon>
    </lineage>
</organism>
<comment type="caution">
    <text evidence="2">The sequence shown here is derived from an EMBL/GenBank/DDBJ whole genome shotgun (WGS) entry which is preliminary data.</text>
</comment>
<evidence type="ECO:0000256" key="1">
    <source>
        <dbReference type="SAM" id="MobiDB-lite"/>
    </source>
</evidence>